<name>A0A0M2V216_9GAMM</name>
<evidence type="ECO:0000313" key="7">
    <source>
        <dbReference type="EMBL" id="KKO44902.1"/>
    </source>
</evidence>
<comment type="subcellular location">
    <subcellularLocation>
        <location evidence="1">Cytoplasm</location>
    </subcellularLocation>
</comment>
<evidence type="ECO:0000256" key="5">
    <source>
        <dbReference type="ARBA" id="ARBA00038253"/>
    </source>
</evidence>
<keyword evidence="3" id="KW-0677">Repeat</keyword>
<dbReference type="GO" id="GO:0005737">
    <property type="term" value="C:cytoplasm"/>
    <property type="evidence" value="ECO:0007669"/>
    <property type="project" value="UniProtKB-SubCell"/>
</dbReference>
<sequence>MSNHQTMRICSALFLSVLLLGCLLVSPEAQSTELQERLRLAAENYEQVITEQLASPGQRSYPDWLVLAQAYLSANNKDAALAALQQAGTHASSNLQQAQVALLTAKVYGILFRDTRHAISYLQQAEQLLGSSDNFAARQLYSEILTNFAQAHNQLGDLTQARHFASQSLTLALELEDPVKELAARIMLGRLALQNNHFQHAYNQLQQALVLADKLGDTEARASIHFRLGMAFRKIDEHTLALDHMQHAAALYQRLKNLSSYSYVLVYIAETYLEDPEGINQAEQHLLDALAISQQIDDVMRTAIIKQSLGRASRLRGDSSQAAHYYSEALQQFRQIGAQTYVQESALALAELSMLQQQFQQSRQIIAELSPGMDKAANYLQARYFSLSAQLAEQKQDWQQAYQLNQNASKLQFAELTATTTEKLKVLKGNLSLSNTQHDNHAQLLARQTALSEQLRYWQLAAGLFMLLAAVAAGLIIWQRRRHRQLESVRMAFLLSRSWSRFCERLQQDNRHKQPLQLIAIALTDSLKLKLNQGEETLRQPVQALMQKLTMPELSACCINSDVLWLGFRTSSEQATHYSQQLAADIRQALAPLQADSQLISLQLDVGQLLGARWQAHDLTALREALWLSWKLASLADDSLHYWQLHLRSEQPRPCEWHSSNIRLDMINAMQLGVLVLTLNQQTLPADLSVQLVADFGETRQP</sequence>
<dbReference type="OrthoDB" id="5751942at2"/>
<dbReference type="InterPro" id="IPR011990">
    <property type="entry name" value="TPR-like_helical_dom_sf"/>
</dbReference>
<gene>
    <name evidence="7" type="ORF">WG68_13845</name>
</gene>
<keyword evidence="8" id="KW-1185">Reference proteome</keyword>
<evidence type="ECO:0000256" key="6">
    <source>
        <dbReference type="SAM" id="Phobius"/>
    </source>
</evidence>
<dbReference type="PANTHER" id="PTHR46630:SF1">
    <property type="entry name" value="TETRATRICOPEPTIDE REPEAT PROTEIN 29"/>
    <property type="match status" value="1"/>
</dbReference>
<evidence type="ECO:0000256" key="2">
    <source>
        <dbReference type="ARBA" id="ARBA00022490"/>
    </source>
</evidence>
<protein>
    <submittedName>
        <fullName evidence="7">Uncharacterized protein</fullName>
    </submittedName>
</protein>
<organism evidence="7 8">
    <name type="scientific">Arsukibacterium ikkense</name>
    <dbReference type="NCBI Taxonomy" id="336831"/>
    <lineage>
        <taxon>Bacteria</taxon>
        <taxon>Pseudomonadati</taxon>
        <taxon>Pseudomonadota</taxon>
        <taxon>Gammaproteobacteria</taxon>
        <taxon>Chromatiales</taxon>
        <taxon>Chromatiaceae</taxon>
        <taxon>Arsukibacterium</taxon>
    </lineage>
</organism>
<comment type="caution">
    <text evidence="7">The sequence shown here is derived from an EMBL/GenBank/DDBJ whole genome shotgun (WGS) entry which is preliminary data.</text>
</comment>
<keyword evidence="6" id="KW-1133">Transmembrane helix</keyword>
<proteinExistence type="inferred from homology"/>
<dbReference type="EMBL" id="LAHO01000013">
    <property type="protein sequence ID" value="KKO44902.1"/>
    <property type="molecule type" value="Genomic_DNA"/>
</dbReference>
<dbReference type="InterPro" id="IPR051476">
    <property type="entry name" value="Bac_ResReg_Asp_Phosphatase"/>
</dbReference>
<dbReference type="InterPro" id="IPR019734">
    <property type="entry name" value="TPR_rpt"/>
</dbReference>
<feature type="transmembrane region" description="Helical" evidence="6">
    <location>
        <begin position="457"/>
        <end position="478"/>
    </location>
</feature>
<evidence type="ECO:0000256" key="3">
    <source>
        <dbReference type="ARBA" id="ARBA00022737"/>
    </source>
</evidence>
<dbReference type="PATRIC" id="fig|336831.14.peg.3540"/>
<comment type="similarity">
    <text evidence="5">Belongs to the Rap family.</text>
</comment>
<keyword evidence="4" id="KW-0802">TPR repeat</keyword>
<dbReference type="STRING" id="336831.WG68_13845"/>
<dbReference type="Proteomes" id="UP000034228">
    <property type="component" value="Unassembled WGS sequence"/>
</dbReference>
<dbReference type="PANTHER" id="PTHR46630">
    <property type="entry name" value="TETRATRICOPEPTIDE REPEAT PROTEIN 29"/>
    <property type="match status" value="1"/>
</dbReference>
<keyword evidence="6" id="KW-0472">Membrane</keyword>
<evidence type="ECO:0000313" key="8">
    <source>
        <dbReference type="Proteomes" id="UP000034228"/>
    </source>
</evidence>
<keyword evidence="6" id="KW-0812">Transmembrane</keyword>
<dbReference type="SUPFAM" id="SSF48452">
    <property type="entry name" value="TPR-like"/>
    <property type="match status" value="2"/>
</dbReference>
<dbReference type="AlphaFoldDB" id="A0A0M2V216"/>
<dbReference type="RefSeq" id="WP_046558287.1">
    <property type="nucleotide sequence ID" value="NZ_LAHO01000013.1"/>
</dbReference>
<evidence type="ECO:0000256" key="1">
    <source>
        <dbReference type="ARBA" id="ARBA00004496"/>
    </source>
</evidence>
<keyword evidence="2" id="KW-0963">Cytoplasm</keyword>
<evidence type="ECO:0000256" key="4">
    <source>
        <dbReference type="ARBA" id="ARBA00022803"/>
    </source>
</evidence>
<reference evidence="7 8" key="1">
    <citation type="submission" date="2015-03" db="EMBL/GenBank/DDBJ databases">
        <title>Draft genome sequences of two protease-producing strains of Arsukibacterium isolated from two cold and alkaline environments.</title>
        <authorList>
            <person name="Lylloff J.E."/>
            <person name="Skov L.B."/>
            <person name="Jepsen M."/>
            <person name="Hallin P.F."/>
            <person name="Sorensen S.J."/>
            <person name="Stougaard P."/>
            <person name="Glaring M.A."/>
        </authorList>
    </citation>
    <scope>NUCLEOTIDE SEQUENCE [LARGE SCALE GENOMIC DNA]</scope>
    <source>
        <strain evidence="7 8">GCM72</strain>
    </source>
</reference>
<dbReference type="SMART" id="SM00028">
    <property type="entry name" value="TPR"/>
    <property type="match status" value="5"/>
</dbReference>
<dbReference type="Gene3D" id="1.25.40.10">
    <property type="entry name" value="Tetratricopeptide repeat domain"/>
    <property type="match status" value="3"/>
</dbReference>
<accession>A0A0M2V216</accession>